<dbReference type="Proteomes" id="UP000190626">
    <property type="component" value="Unassembled WGS sequence"/>
</dbReference>
<dbReference type="NCBIfam" id="NF002495">
    <property type="entry name" value="PRK01827.1-1"/>
    <property type="match status" value="1"/>
</dbReference>
<comment type="catalytic activity">
    <reaction evidence="5">
        <text>dUMP + (6R)-5,10-methylene-5,6,7,8-tetrahydrofolate = 7,8-dihydrofolate + dTMP</text>
        <dbReference type="Rhea" id="RHEA:12104"/>
        <dbReference type="ChEBI" id="CHEBI:15636"/>
        <dbReference type="ChEBI" id="CHEBI:57451"/>
        <dbReference type="ChEBI" id="CHEBI:63528"/>
        <dbReference type="ChEBI" id="CHEBI:246422"/>
        <dbReference type="EC" id="2.1.1.45"/>
    </reaction>
</comment>
<feature type="binding site" evidence="5">
    <location>
        <position position="166"/>
    </location>
    <ligand>
        <name>(6R)-5,10-methylene-5,6,7,8-tetrahydrofolate</name>
        <dbReference type="ChEBI" id="CHEBI:15636"/>
    </ligand>
</feature>
<dbReference type="UniPathway" id="UPA00575"/>
<evidence type="ECO:0000256" key="5">
    <source>
        <dbReference type="HAMAP-Rule" id="MF_00008"/>
    </source>
</evidence>
<dbReference type="PANTHER" id="PTHR11548:SF1">
    <property type="entry name" value="THYMIDYLATE SYNTHASE 1"/>
    <property type="match status" value="1"/>
</dbReference>
<dbReference type="PRINTS" id="PR00108">
    <property type="entry name" value="THYMDSNTHASE"/>
</dbReference>
<dbReference type="InterPro" id="IPR036926">
    <property type="entry name" value="Thymidate_synth/dCMP_Mease_sf"/>
</dbReference>
<keyword evidence="4 5" id="KW-0545">Nucleotide biosynthesis</keyword>
<comment type="caution">
    <text evidence="5">Lacks conserved residue(s) required for the propagation of feature annotation.</text>
</comment>
<dbReference type="Gene3D" id="3.30.572.10">
    <property type="entry name" value="Thymidylate synthase/dCMP hydroxymethylase domain"/>
    <property type="match status" value="1"/>
</dbReference>
<sequence>MTQADKQYLELVRDILTYGYYDNNRTGIPTKKLFGKLFTFDLQNEFPILTTKFVPFKTAVKELFWIYVMQSNDVRGLQQMGVTVWDEWMREDGSIGKAYGYQIAKYKQIDKLIDGLKNDPQSRRHIMTLWNLDDLDDMALQPCAFQTIWDVSNGHLNCTLVQRSGDVGLGIPFNFTQYAVLVHMIAQVTNLKVGTLNHYMNNAHIYENHIEPVKTQLNRESYHAPDLWINPDVKDFYDFTLNDIKLINYKYHPKIDMVVAI</sequence>
<feature type="binding site" description="in other chain" evidence="5">
    <location>
        <position position="25"/>
    </location>
    <ligand>
        <name>dUMP</name>
        <dbReference type="ChEBI" id="CHEBI:246422"/>
        <note>ligand shared between dimeric partners</note>
    </ligand>
</feature>
<dbReference type="InterPro" id="IPR023451">
    <property type="entry name" value="Thymidate_synth/dCMP_Mease_dom"/>
</dbReference>
<dbReference type="CDD" id="cd00351">
    <property type="entry name" value="TS_Pyrimidine_HMase"/>
    <property type="match status" value="1"/>
</dbReference>
<feature type="active site" description="Nucleophile" evidence="5">
    <location>
        <position position="143"/>
    </location>
</feature>
<evidence type="ECO:0000259" key="6">
    <source>
        <dbReference type="Pfam" id="PF00303"/>
    </source>
</evidence>
<accession>A0A1V4HSH6</accession>
<keyword evidence="5" id="KW-0963">Cytoplasm</keyword>
<evidence type="ECO:0000256" key="1">
    <source>
        <dbReference type="ARBA" id="ARBA00011947"/>
    </source>
</evidence>
<dbReference type="EMBL" id="MBTG01000001">
    <property type="protein sequence ID" value="OPH61899.1"/>
    <property type="molecule type" value="Genomic_DNA"/>
</dbReference>
<dbReference type="InterPro" id="IPR045097">
    <property type="entry name" value="Thymidate_synth/dCMP_Mease"/>
</dbReference>
<evidence type="ECO:0000256" key="2">
    <source>
        <dbReference type="ARBA" id="ARBA00022603"/>
    </source>
</evidence>
<organism evidence="7 8">
    <name type="scientific">Paenibacillus ferrarius</name>
    <dbReference type="NCBI Taxonomy" id="1469647"/>
    <lineage>
        <taxon>Bacteria</taxon>
        <taxon>Bacillati</taxon>
        <taxon>Bacillota</taxon>
        <taxon>Bacilli</taxon>
        <taxon>Bacillales</taxon>
        <taxon>Paenibacillaceae</taxon>
        <taxon>Paenibacillus</taxon>
    </lineage>
</organism>
<dbReference type="GO" id="GO:0004799">
    <property type="term" value="F:thymidylate synthase activity"/>
    <property type="evidence" value="ECO:0007669"/>
    <property type="project" value="UniProtKB-UniRule"/>
</dbReference>
<reference evidence="8" key="1">
    <citation type="submission" date="2016-07" db="EMBL/GenBank/DDBJ databases">
        <authorList>
            <person name="Florea S."/>
            <person name="Webb J.S."/>
            <person name="Jaromczyk J."/>
            <person name="Schardl C.L."/>
        </authorList>
    </citation>
    <scope>NUCLEOTIDE SEQUENCE [LARGE SCALE GENOMIC DNA]</scope>
    <source>
        <strain evidence="8">CY1</strain>
    </source>
</reference>
<name>A0A1V4HSH6_9BACL</name>
<feature type="binding site" description="in other chain" evidence="5">
    <location>
        <begin position="204"/>
        <end position="206"/>
    </location>
    <ligand>
        <name>dUMP</name>
        <dbReference type="ChEBI" id="CHEBI:246422"/>
        <note>ligand shared between dimeric partners</note>
    </ligand>
</feature>
<dbReference type="AlphaFoldDB" id="A0A1V4HSH6"/>
<comment type="pathway">
    <text evidence="5">Pyrimidine metabolism; dTTP biosynthesis.</text>
</comment>
<dbReference type="InterPro" id="IPR000398">
    <property type="entry name" value="Thymidylate_synthase"/>
</dbReference>
<dbReference type="PANTHER" id="PTHR11548">
    <property type="entry name" value="THYMIDYLATE SYNTHASE 1"/>
    <property type="match status" value="1"/>
</dbReference>
<evidence type="ECO:0000256" key="3">
    <source>
        <dbReference type="ARBA" id="ARBA00022679"/>
    </source>
</evidence>
<feature type="binding site" description="in other chain" evidence="5">
    <location>
        <position position="174"/>
    </location>
    <ligand>
        <name>dUMP</name>
        <dbReference type="ChEBI" id="CHEBI:246422"/>
        <note>ligand shared between dimeric partners</note>
    </ligand>
</feature>
<protein>
    <recommendedName>
        <fullName evidence="1 5">Thymidylate synthase</fullName>
        <shortName evidence="5">TS</shortName>
        <shortName evidence="5">TSase</shortName>
        <ecNumber evidence="1 5">2.1.1.45</ecNumber>
    </recommendedName>
</protein>
<dbReference type="GO" id="GO:0006235">
    <property type="term" value="P:dTTP biosynthetic process"/>
    <property type="evidence" value="ECO:0007669"/>
    <property type="project" value="UniProtKB-UniRule"/>
</dbReference>
<dbReference type="GO" id="GO:0006231">
    <property type="term" value="P:dTMP biosynthetic process"/>
    <property type="evidence" value="ECO:0007669"/>
    <property type="project" value="UniProtKB-UniRule"/>
</dbReference>
<dbReference type="STRING" id="1469647.BC351_01260"/>
<dbReference type="NCBIfam" id="TIGR03284">
    <property type="entry name" value="thym_sym"/>
    <property type="match status" value="1"/>
</dbReference>
<comment type="subunit">
    <text evidence="5">Homodimer.</text>
</comment>
<keyword evidence="3 5" id="KW-0808">Transferase</keyword>
<keyword evidence="2 5" id="KW-0489">Methyltransferase</keyword>
<dbReference type="GO" id="GO:0005829">
    <property type="term" value="C:cytosol"/>
    <property type="evidence" value="ECO:0007669"/>
    <property type="project" value="TreeGrafter"/>
</dbReference>
<proteinExistence type="inferred from homology"/>
<dbReference type="GO" id="GO:0032259">
    <property type="term" value="P:methylation"/>
    <property type="evidence" value="ECO:0007669"/>
    <property type="project" value="UniProtKB-KW"/>
</dbReference>
<dbReference type="OrthoDB" id="9774633at2"/>
<comment type="similarity">
    <text evidence="5">Belongs to the thymidylate synthase family. Bacterial-type ThyA subfamily.</text>
</comment>
<dbReference type="EC" id="2.1.1.45" evidence="1 5"/>
<evidence type="ECO:0000256" key="4">
    <source>
        <dbReference type="ARBA" id="ARBA00022727"/>
    </source>
</evidence>
<evidence type="ECO:0000313" key="7">
    <source>
        <dbReference type="EMBL" id="OPH61899.1"/>
    </source>
</evidence>
<evidence type="ECO:0000313" key="8">
    <source>
        <dbReference type="Proteomes" id="UP000190626"/>
    </source>
</evidence>
<dbReference type="HAMAP" id="MF_00008">
    <property type="entry name" value="Thymidy_synth_bact"/>
    <property type="match status" value="1"/>
</dbReference>
<comment type="subcellular location">
    <subcellularLocation>
        <location evidence="5">Cytoplasm</location>
    </subcellularLocation>
</comment>
<feature type="binding site" description="in other chain" evidence="5">
    <location>
        <begin position="163"/>
        <end position="166"/>
    </location>
    <ligand>
        <name>dUMP</name>
        <dbReference type="ChEBI" id="CHEBI:246422"/>
        <note>ligand shared between dimeric partners</note>
    </ligand>
</feature>
<dbReference type="RefSeq" id="WP_079408900.1">
    <property type="nucleotide sequence ID" value="NZ_MBTG01000001.1"/>
</dbReference>
<comment type="caution">
    <text evidence="7">The sequence shown here is derived from an EMBL/GenBank/DDBJ whole genome shotgun (WGS) entry which is preliminary data.</text>
</comment>
<gene>
    <name evidence="5" type="primary">thyA</name>
    <name evidence="7" type="ORF">BC351_01260</name>
</gene>
<feature type="binding site" evidence="5">
    <location>
        <begin position="123"/>
        <end position="124"/>
    </location>
    <ligand>
        <name>dUMP</name>
        <dbReference type="ChEBI" id="CHEBI:246422"/>
        <note>ligand shared between dimeric partners</note>
    </ligand>
</feature>
<comment type="function">
    <text evidence="5">Catalyzes the reductive methylation of 2'-deoxyuridine-5'-monophosphate (dUMP) to 2'-deoxythymidine-5'-monophosphate (dTMP) while utilizing 5,10-methylenetetrahydrofolate (mTHF) as the methyl donor and reductant in the reaction, yielding dihydrofolate (DHF) as a by-product. This enzymatic reaction provides an intracellular de novo source of dTMP, an essential precursor for DNA biosynthesis.</text>
</comment>
<dbReference type="Pfam" id="PF00303">
    <property type="entry name" value="Thymidylat_synt"/>
    <property type="match status" value="1"/>
</dbReference>
<feature type="binding site" evidence="5">
    <location>
        <position position="260"/>
    </location>
    <ligand>
        <name>(6R)-5,10-methylene-5,6,7,8-tetrahydrofolate</name>
        <dbReference type="ChEBI" id="CHEBI:15636"/>
    </ligand>
</feature>
<feature type="domain" description="Thymidylate synthase/dCMP hydroxymethylase" evidence="6">
    <location>
        <begin position="6"/>
        <end position="261"/>
    </location>
</feature>
<keyword evidence="8" id="KW-1185">Reference proteome</keyword>
<dbReference type="SUPFAM" id="SSF55831">
    <property type="entry name" value="Thymidylate synthase/dCMP hydroxymethylase"/>
    <property type="match status" value="1"/>
</dbReference>